<evidence type="ECO:0000256" key="1">
    <source>
        <dbReference type="SAM" id="Coils"/>
    </source>
</evidence>
<keyword evidence="3" id="KW-0614">Plasmid</keyword>
<accession>A0A6B9GCT1</accession>
<proteinExistence type="predicted"/>
<feature type="compositionally biased region" description="Polar residues" evidence="2">
    <location>
        <begin position="1337"/>
        <end position="1353"/>
    </location>
</feature>
<feature type="compositionally biased region" description="Basic and acidic residues" evidence="2">
    <location>
        <begin position="797"/>
        <end position="806"/>
    </location>
</feature>
<evidence type="ECO:0000313" key="3">
    <source>
        <dbReference type="EMBL" id="QGY31997.1"/>
    </source>
</evidence>
<feature type="region of interest" description="Disordered" evidence="2">
    <location>
        <begin position="1337"/>
        <end position="1357"/>
    </location>
</feature>
<evidence type="ECO:0000256" key="2">
    <source>
        <dbReference type="SAM" id="MobiDB-lite"/>
    </source>
</evidence>
<dbReference type="Proteomes" id="UP000502005">
    <property type="component" value="Plasmid pNE1B"/>
</dbReference>
<feature type="region of interest" description="Disordered" evidence="2">
    <location>
        <begin position="792"/>
        <end position="874"/>
    </location>
</feature>
<feature type="coiled-coil region" evidence="1">
    <location>
        <begin position="408"/>
        <end position="435"/>
    </location>
</feature>
<dbReference type="EMBL" id="CP024770">
    <property type="protein sequence ID" value="QGY31997.1"/>
    <property type="molecule type" value="Genomic_DNA"/>
</dbReference>
<evidence type="ECO:0000313" key="4">
    <source>
        <dbReference type="Proteomes" id="UP000502005"/>
    </source>
</evidence>
<organism evidence="3 4">
    <name type="scientific">Pantoea cypripedii</name>
    <name type="common">Pectobacterium cypripedii</name>
    <name type="synonym">Erwinia cypripedii</name>
    <dbReference type="NCBI Taxonomy" id="55209"/>
    <lineage>
        <taxon>Bacteria</taxon>
        <taxon>Pseudomonadati</taxon>
        <taxon>Pseudomonadota</taxon>
        <taxon>Gammaproteobacteria</taxon>
        <taxon>Enterobacterales</taxon>
        <taxon>Erwiniaceae</taxon>
        <taxon>Pantoea</taxon>
    </lineage>
</organism>
<reference evidence="3 4" key="1">
    <citation type="submission" date="2017-11" db="EMBL/GenBank/DDBJ databases">
        <title>Genome sequence of Pantoea cypripedii NE1.</title>
        <authorList>
            <person name="Nascimento F.X."/>
        </authorList>
    </citation>
    <scope>NUCLEOTIDE SEQUENCE [LARGE SCALE GENOMIC DNA]</scope>
    <source>
        <strain evidence="3 4">NE1</strain>
        <plasmid evidence="4">pne1b</plasmid>
    </source>
</reference>
<name>A0A6B9GCT1_PANCY</name>
<keyword evidence="1" id="KW-0175">Coiled coil</keyword>
<sequence length="2211" mass="247733">MMNAVVSLSDLAEALIKANKVLAGVAAHKASGGEVKLEAGPEAALRGLRQALSKSDWKHVWDAVEKKENDENNENKKLTWQGKLRGTLKTAWEAKEQQCGEVTKALKKERETYLRNVSHELKWLEDEDEALRTACSGSSSATVREAQWELRALCREIRVELELAKTGDKNLLQDLKKVASDLCDMSAALQSMSAIQQAVKDGQMASPEDPVAVLAGKALKTVRYDLEKARGKLEKHLRERRLCRKGNGSLSEQLKKTSEAAKKAAGMMDLRREMLKPKLPEATMAILTRGLKHNKGVHAIGQTCASAGEVLAALKFMAVKGWYGVENGFAHWFHGAKHSPHDQQIRLAATGPLGMMVNLYRATEDLAAASLEASGKQATVTRQVHDGNSRLKADAQAETVEHYRATKLEELDKKRQATDQQMANLSNELIATRQELDGMWSRTSNLEHKSDITRLRDMCGKTVKACQDSAAKMGREMDQLVNPAGDKADIKANALNDKDSYQKALYAIQGCQRDIQQAMKQLELTVAHITGKSFALFSKDAQLAKYCADMLYQSETMLPEDLTDAERDKYRLLIDHAAEEAGAAFPKKSDPEGTALKNRIKREISLRRAGRELKPETLECATKYRKGWAQKLADKASGKVSSDFSRWIMKSAFKQALPELFGVSFPLIKVLKLAWGASRLLEAFHEDMKRVNATVTPGTKVPTEVISAMRKAVVLGLAEKLVTTVGGTPVKLIKDIAALALRVRSSGCEEAFSATIKALPKESLINLGFEAPFRAGTEVVRLVREGLNDAAQATASDEERAGEVEKIPVGNSRPAEEQVKSRRKRSTQPDMEQAAAAQPPVTGVPEDAEDDNQVNASQRTSVGSTDASEFSMTEAEYNDTQIGIDVRNNSKIRTFIEKDIQKVIDRHPDGHGKITSPYSYVDTVNYKTQPPTFKRMRVIDIYTGNGAPDDVKILWEGGTGKRDSTDTSEAFRRELFGHKPYKSNKEKPFEIIPLEVGEIDVEKYPRSYTRLRQEWAKHMTEMRKRMPELATLYRSIFKLGFTNALDSPENDLSATEKATIREYLKGNTNRVITLRYNGERVPDVIALVVPGTPENKTHILIMDYDGNFKRVKATRVLGEVEDTNVRYSFEPDEETQQFISRHLVLGDREKAAEQKTPKIIMDPSSHYDTKLADRYFTAQEREFDRVVADAQKENLDNVYKVIDTTAGYVGMALGMAGFPKSTPMGMIASAVITTAKGLVKYIITPADDTVRLRNIRNQTVRDVITGGIADGTVGKTMDNMPKNFNKTAKSGLTWYQKSTTMSGDAGKIINQGADPIYDWMGLTIEDTERSDTLFSNAERSSALSEEALTSTSGDGVDKSRTEKLWDRTMANLSKGFDELRYNRLSTDTLRDLEELGIGYKKILDKHGKEDSIKEATVDGVTDYSQVEYDQHGVNELWGDASKAYKKWAQSERLKRMIGKLEELESKVTGDQTIQIPFDLLKDFRDSGFNIDEHLLGNADNDDNNTQTQYRRKPEHTRLNHTELKRLKFIAKAKQLKPSDINGALRLLDEIRYSLSGDEKTTIPNELQEILEKHGIKVKDYIRVHGDVKPAHKDVGQQGSAEPEQHVRLSLKLSDRIMDKHQFGDLAVMARLKLLEKNVQAPKNEVESLISRGTPGRLSTATIKTLRDNGINIDAIAQRYGTPSSKEAAISGAGELNVAEVDIDTTGARLLKTKIDQKIRQYKISIMIERMKSLKKTPAGGYRLPNDITDFIKQGQATPDGELFLEHLRHKNISDSQLKSLRWMLEAEVELSHESTYEELVAFVQKMESDTAPGEKVTLPSDLIHYLRARGVNIDKFLQEKGDLVVAKDYARIRGDESRLNKAEIEIDKNHLREIEDMIVAQKRKAEATDMMKRLNGLKTSIDANGDVALPEDIRKFVLASQEIDDNDPYLEELKSRPVTKAELDWLYWVLKSETELDTDSTPEQTIAFMRKMESSMVGDETKPLPPRLTNRLRSHGINVDDYLERSRDIDPAKNFAVSRTIDKSRLREIEDMIVAQKRKTEATDMMKRLNDLRTSIDANGEVDLPEDIRKFVLASKEMDDNNLYLAEFKWRTVTRAELDWLYWSLKAETELGTDSTPEQTIAFMRKMESSMVGDETRPLPPRLIDRLNSHGINVDDYLKRFGDTGPAKNFAVLRGNENILDSRDIKLSKPGLTKLREMLAALPAAQPAAAT</sequence>
<protein>
    <submittedName>
        <fullName evidence="3">Uncharacterized protein</fullName>
    </submittedName>
</protein>
<dbReference type="RefSeq" id="WP_208717896.1">
    <property type="nucleotide sequence ID" value="NZ_CP024770.1"/>
</dbReference>
<gene>
    <name evidence="3" type="ORF">CUN67_23645</name>
</gene>
<feature type="compositionally biased region" description="Polar residues" evidence="2">
    <location>
        <begin position="853"/>
        <end position="871"/>
    </location>
</feature>
<geneLocation type="plasmid" evidence="4">
    <name>pne1b</name>
</geneLocation>